<gene>
    <name evidence="3" type="ORF">S01H1_45099</name>
</gene>
<dbReference type="Pfam" id="PF22691">
    <property type="entry name" value="Thiolase_C_1"/>
    <property type="match status" value="1"/>
</dbReference>
<dbReference type="Pfam" id="PF00108">
    <property type="entry name" value="Thiolase_N"/>
    <property type="match status" value="1"/>
</dbReference>
<evidence type="ECO:0000259" key="2">
    <source>
        <dbReference type="Pfam" id="PF22691"/>
    </source>
</evidence>
<protein>
    <recommendedName>
        <fullName evidence="4">Thiolase C-terminal domain-containing protein</fullName>
    </recommendedName>
</protein>
<dbReference type="InterPro" id="IPR016039">
    <property type="entry name" value="Thiolase-like"/>
</dbReference>
<dbReference type="GO" id="GO:0016747">
    <property type="term" value="F:acyltransferase activity, transferring groups other than amino-acyl groups"/>
    <property type="evidence" value="ECO:0007669"/>
    <property type="project" value="InterPro"/>
</dbReference>
<feature type="domain" description="Thiolase N-terminal" evidence="1">
    <location>
        <begin position="2"/>
        <end position="102"/>
    </location>
</feature>
<dbReference type="PANTHER" id="PTHR42870">
    <property type="entry name" value="ACETYL-COA C-ACETYLTRANSFERASE"/>
    <property type="match status" value="1"/>
</dbReference>
<reference evidence="3" key="1">
    <citation type="journal article" date="2014" name="Front. Microbiol.">
        <title>High frequency of phylogenetically diverse reductive dehalogenase-homologous genes in deep subseafloor sedimentary metagenomes.</title>
        <authorList>
            <person name="Kawai M."/>
            <person name="Futagami T."/>
            <person name="Toyoda A."/>
            <person name="Takaki Y."/>
            <person name="Nishi S."/>
            <person name="Hori S."/>
            <person name="Arai W."/>
            <person name="Tsubouchi T."/>
            <person name="Morono Y."/>
            <person name="Uchiyama I."/>
            <person name="Ito T."/>
            <person name="Fujiyama A."/>
            <person name="Inagaki F."/>
            <person name="Takami H."/>
        </authorList>
    </citation>
    <scope>NUCLEOTIDE SEQUENCE</scope>
    <source>
        <strain evidence="3">Expedition CK06-06</strain>
    </source>
</reference>
<proteinExistence type="predicted"/>
<feature type="domain" description="Thiolase C-terminal" evidence="2">
    <location>
        <begin position="154"/>
        <end position="264"/>
    </location>
</feature>
<sequence length="264" mass="28859">TGTASLRAAWGMVSAGLYDVMLVLGVEQMNRVSSALATEYMSRAGDMRWEYPYGISFPAFYALMATRYMSEYDMPHDVLAKISVKSHFYGAQNPKAHLPKEVSFEEANNAVPICRPLNLYDCSLITDGAAAVVIAAEERVKEFTDRPMWIRGIGAGASEMMIQDRSSLTSIPGAKRAAKAAFDMAGLKPDDMNMAQVHDCFSIAELVAYEDIGFAEPGKGRELIENKEVYIDGRIPINCDGGLKSKGHPLGATGTSMTYEVMKQ</sequence>
<accession>X0U215</accession>
<dbReference type="EMBL" id="BARS01028797">
    <property type="protein sequence ID" value="GAF99574.1"/>
    <property type="molecule type" value="Genomic_DNA"/>
</dbReference>
<dbReference type="SUPFAM" id="SSF53901">
    <property type="entry name" value="Thiolase-like"/>
    <property type="match status" value="2"/>
</dbReference>
<name>X0U215_9ZZZZ</name>
<comment type="caution">
    <text evidence="3">The sequence shown here is derived from an EMBL/GenBank/DDBJ whole genome shotgun (WGS) entry which is preliminary data.</text>
</comment>
<evidence type="ECO:0000313" key="3">
    <source>
        <dbReference type="EMBL" id="GAF99574.1"/>
    </source>
</evidence>
<dbReference type="InterPro" id="IPR020616">
    <property type="entry name" value="Thiolase_N"/>
</dbReference>
<dbReference type="AlphaFoldDB" id="X0U215"/>
<dbReference type="Gene3D" id="3.40.47.10">
    <property type="match status" value="1"/>
</dbReference>
<dbReference type="PANTHER" id="PTHR42870:SF6">
    <property type="entry name" value="ACETYL-COA C-ACYLTRANSFERASE"/>
    <property type="match status" value="1"/>
</dbReference>
<evidence type="ECO:0008006" key="4">
    <source>
        <dbReference type="Google" id="ProtNLM"/>
    </source>
</evidence>
<organism evidence="3">
    <name type="scientific">marine sediment metagenome</name>
    <dbReference type="NCBI Taxonomy" id="412755"/>
    <lineage>
        <taxon>unclassified sequences</taxon>
        <taxon>metagenomes</taxon>
        <taxon>ecological metagenomes</taxon>
    </lineage>
</organism>
<feature type="non-terminal residue" evidence="3">
    <location>
        <position position="264"/>
    </location>
</feature>
<dbReference type="CDD" id="cd00829">
    <property type="entry name" value="SCP-x_thiolase"/>
    <property type="match status" value="1"/>
</dbReference>
<feature type="non-terminal residue" evidence="3">
    <location>
        <position position="1"/>
    </location>
</feature>
<dbReference type="InterPro" id="IPR055140">
    <property type="entry name" value="Thiolase_C_2"/>
</dbReference>
<evidence type="ECO:0000259" key="1">
    <source>
        <dbReference type="Pfam" id="PF00108"/>
    </source>
</evidence>